<protein>
    <submittedName>
        <fullName evidence="1">Uncharacterized protein</fullName>
    </submittedName>
</protein>
<evidence type="ECO:0000313" key="2">
    <source>
        <dbReference type="Proteomes" id="UP001163046"/>
    </source>
</evidence>
<accession>A0A9X0CMR4</accession>
<name>A0A9X0CMR4_9CNID</name>
<proteinExistence type="predicted"/>
<dbReference type="EMBL" id="MU827306">
    <property type="protein sequence ID" value="KAJ7363113.1"/>
    <property type="molecule type" value="Genomic_DNA"/>
</dbReference>
<gene>
    <name evidence="1" type="ORF">OS493_011387</name>
</gene>
<reference evidence="1" key="1">
    <citation type="submission" date="2023-01" db="EMBL/GenBank/DDBJ databases">
        <title>Genome assembly of the deep-sea coral Lophelia pertusa.</title>
        <authorList>
            <person name="Herrera S."/>
            <person name="Cordes E."/>
        </authorList>
    </citation>
    <scope>NUCLEOTIDE SEQUENCE</scope>
    <source>
        <strain evidence="1">USNM1676648</strain>
        <tissue evidence="1">Polyp</tissue>
    </source>
</reference>
<sequence>MRMRLQEEIKKNKNFVSRVFLPSGKAFHNCSGVICALKKDVSAKPIATRSSDGPGDASDIFKTIDMAQQVERNKRKARVVY</sequence>
<organism evidence="1 2">
    <name type="scientific">Desmophyllum pertusum</name>
    <dbReference type="NCBI Taxonomy" id="174260"/>
    <lineage>
        <taxon>Eukaryota</taxon>
        <taxon>Metazoa</taxon>
        <taxon>Cnidaria</taxon>
        <taxon>Anthozoa</taxon>
        <taxon>Hexacorallia</taxon>
        <taxon>Scleractinia</taxon>
        <taxon>Caryophylliina</taxon>
        <taxon>Caryophylliidae</taxon>
        <taxon>Desmophyllum</taxon>
    </lineage>
</organism>
<comment type="caution">
    <text evidence="1">The sequence shown here is derived from an EMBL/GenBank/DDBJ whole genome shotgun (WGS) entry which is preliminary data.</text>
</comment>
<evidence type="ECO:0000313" key="1">
    <source>
        <dbReference type="EMBL" id="KAJ7363113.1"/>
    </source>
</evidence>
<dbReference type="Proteomes" id="UP001163046">
    <property type="component" value="Unassembled WGS sequence"/>
</dbReference>
<keyword evidence="2" id="KW-1185">Reference proteome</keyword>
<dbReference type="OrthoDB" id="19132at2759"/>
<dbReference type="AlphaFoldDB" id="A0A9X0CMR4"/>